<accession>A0ABQ9VAA9</accession>
<evidence type="ECO:0000313" key="2">
    <source>
        <dbReference type="Proteomes" id="UP001266305"/>
    </source>
</evidence>
<organism evidence="1 2">
    <name type="scientific">Saguinus oedipus</name>
    <name type="common">Cotton-top tamarin</name>
    <name type="synonym">Oedipomidas oedipus</name>
    <dbReference type="NCBI Taxonomy" id="9490"/>
    <lineage>
        <taxon>Eukaryota</taxon>
        <taxon>Metazoa</taxon>
        <taxon>Chordata</taxon>
        <taxon>Craniata</taxon>
        <taxon>Vertebrata</taxon>
        <taxon>Euteleostomi</taxon>
        <taxon>Mammalia</taxon>
        <taxon>Eutheria</taxon>
        <taxon>Euarchontoglires</taxon>
        <taxon>Primates</taxon>
        <taxon>Haplorrhini</taxon>
        <taxon>Platyrrhini</taxon>
        <taxon>Cebidae</taxon>
        <taxon>Callitrichinae</taxon>
        <taxon>Saguinus</taxon>
    </lineage>
</organism>
<protein>
    <submittedName>
        <fullName evidence="1">Uncharacterized protein</fullName>
    </submittedName>
</protein>
<evidence type="ECO:0000313" key="1">
    <source>
        <dbReference type="EMBL" id="KAK2106152.1"/>
    </source>
</evidence>
<dbReference type="Proteomes" id="UP001266305">
    <property type="component" value="Unassembled WGS sequence"/>
</dbReference>
<keyword evidence="2" id="KW-1185">Reference proteome</keyword>
<sequence>MPRLSLSPLLRQRAAGEGAGVFAVCRSDSSKPPAAGLGSCRCRARSRLFPPTRQGVPASRLPAAEGWEGGTALRGRRAWQSWFLAFSPHFLSRTGRGMGPSANLLPRERSQEIASLLIQVPPLR</sequence>
<gene>
    <name evidence="1" type="ORF">P7K49_015666</name>
</gene>
<reference evidence="1 2" key="1">
    <citation type="submission" date="2023-05" db="EMBL/GenBank/DDBJ databases">
        <title>B98-5 Cell Line De Novo Hybrid Assembly: An Optical Mapping Approach.</title>
        <authorList>
            <person name="Kananen K."/>
            <person name="Auerbach J.A."/>
            <person name="Kautto E."/>
            <person name="Blachly J.S."/>
        </authorList>
    </citation>
    <scope>NUCLEOTIDE SEQUENCE [LARGE SCALE GENOMIC DNA]</scope>
    <source>
        <strain evidence="1">B95-8</strain>
        <tissue evidence="1">Cell line</tissue>
    </source>
</reference>
<comment type="caution">
    <text evidence="1">The sequence shown here is derived from an EMBL/GenBank/DDBJ whole genome shotgun (WGS) entry which is preliminary data.</text>
</comment>
<dbReference type="EMBL" id="JASSZA010000007">
    <property type="protein sequence ID" value="KAK2106152.1"/>
    <property type="molecule type" value="Genomic_DNA"/>
</dbReference>
<proteinExistence type="predicted"/>
<name>A0ABQ9VAA9_SAGOE</name>